<comment type="caution">
    <text evidence="1">The sequence shown here is derived from an EMBL/GenBank/DDBJ whole genome shotgun (WGS) entry which is preliminary data.</text>
</comment>
<sequence length="120" mass="12936">MPSRDQGLFIPTLNVVPKTVPTLIDNQKYLLGLADVAQWLNDDPGTKRSPVSFPVRAHAQVVGLIPSGGRAGGGQSMFSLIDVSVFPSFFLSLKLIKEKKIFVGPWPVLFSSQSIGRAGD</sequence>
<protein>
    <submittedName>
        <fullName evidence="1">Uncharacterized protein</fullName>
    </submittedName>
</protein>
<name>A0A7J8EEU0_MOLMO</name>
<dbReference type="AlphaFoldDB" id="A0A7J8EEU0"/>
<evidence type="ECO:0000313" key="1">
    <source>
        <dbReference type="EMBL" id="KAF6433890.1"/>
    </source>
</evidence>
<dbReference type="Proteomes" id="UP000550707">
    <property type="component" value="Unassembled WGS sequence"/>
</dbReference>
<evidence type="ECO:0000313" key="2">
    <source>
        <dbReference type="Proteomes" id="UP000550707"/>
    </source>
</evidence>
<organism evidence="1 2">
    <name type="scientific">Molossus molossus</name>
    <name type="common">Pallas' mastiff bat</name>
    <name type="synonym">Vespertilio molossus</name>
    <dbReference type="NCBI Taxonomy" id="27622"/>
    <lineage>
        <taxon>Eukaryota</taxon>
        <taxon>Metazoa</taxon>
        <taxon>Chordata</taxon>
        <taxon>Craniata</taxon>
        <taxon>Vertebrata</taxon>
        <taxon>Euteleostomi</taxon>
        <taxon>Mammalia</taxon>
        <taxon>Eutheria</taxon>
        <taxon>Laurasiatheria</taxon>
        <taxon>Chiroptera</taxon>
        <taxon>Yangochiroptera</taxon>
        <taxon>Molossidae</taxon>
        <taxon>Molossus</taxon>
    </lineage>
</organism>
<accession>A0A7J8EEU0</accession>
<dbReference type="InParanoid" id="A0A7J8EEU0"/>
<proteinExistence type="predicted"/>
<keyword evidence="2" id="KW-1185">Reference proteome</keyword>
<reference evidence="1 2" key="1">
    <citation type="journal article" date="2020" name="Nature">
        <title>Six reference-quality genomes reveal evolution of bat adaptations.</title>
        <authorList>
            <person name="Jebb D."/>
            <person name="Huang Z."/>
            <person name="Pippel M."/>
            <person name="Hughes G.M."/>
            <person name="Lavrichenko K."/>
            <person name="Devanna P."/>
            <person name="Winkler S."/>
            <person name="Jermiin L.S."/>
            <person name="Skirmuntt E.C."/>
            <person name="Katzourakis A."/>
            <person name="Burkitt-Gray L."/>
            <person name="Ray D.A."/>
            <person name="Sullivan K.A.M."/>
            <person name="Roscito J.G."/>
            <person name="Kirilenko B.M."/>
            <person name="Davalos L.M."/>
            <person name="Corthals A.P."/>
            <person name="Power M.L."/>
            <person name="Jones G."/>
            <person name="Ransome R.D."/>
            <person name="Dechmann D.K.N."/>
            <person name="Locatelli A.G."/>
            <person name="Puechmaille S.J."/>
            <person name="Fedrigo O."/>
            <person name="Jarvis E.D."/>
            <person name="Hiller M."/>
            <person name="Vernes S.C."/>
            <person name="Myers E.W."/>
            <person name="Teeling E.C."/>
        </authorList>
    </citation>
    <scope>NUCLEOTIDE SEQUENCE [LARGE SCALE GENOMIC DNA]</scope>
    <source>
        <strain evidence="1">MMolMol1</strain>
        <tissue evidence="1">Muscle</tissue>
    </source>
</reference>
<dbReference type="EMBL" id="JACASF010000014">
    <property type="protein sequence ID" value="KAF6433890.1"/>
    <property type="molecule type" value="Genomic_DNA"/>
</dbReference>
<gene>
    <name evidence="1" type="ORF">HJG59_008939</name>
</gene>